<organism evidence="2 3">
    <name type="scientific">Discina gigas</name>
    <dbReference type="NCBI Taxonomy" id="1032678"/>
    <lineage>
        <taxon>Eukaryota</taxon>
        <taxon>Fungi</taxon>
        <taxon>Dikarya</taxon>
        <taxon>Ascomycota</taxon>
        <taxon>Pezizomycotina</taxon>
        <taxon>Pezizomycetes</taxon>
        <taxon>Pezizales</taxon>
        <taxon>Discinaceae</taxon>
        <taxon>Discina</taxon>
    </lineage>
</organism>
<evidence type="ECO:0000313" key="2">
    <source>
        <dbReference type="EMBL" id="KAL0637029.1"/>
    </source>
</evidence>
<evidence type="ECO:0000313" key="3">
    <source>
        <dbReference type="Proteomes" id="UP001447188"/>
    </source>
</evidence>
<feature type="chain" id="PRO_5045319612" description="Extracellular membrane protein CFEM domain-containing protein" evidence="1">
    <location>
        <begin position="28"/>
        <end position="197"/>
    </location>
</feature>
<comment type="caution">
    <text evidence="2">The sequence shown here is derived from an EMBL/GenBank/DDBJ whole genome shotgun (WGS) entry which is preliminary data.</text>
</comment>
<gene>
    <name evidence="2" type="ORF">Q9L58_004011</name>
</gene>
<accession>A0ABR3GM76</accession>
<keyword evidence="3" id="KW-1185">Reference proteome</keyword>
<protein>
    <recommendedName>
        <fullName evidence="4">Extracellular membrane protein CFEM domain-containing protein</fullName>
    </recommendedName>
</protein>
<sequence>MRAGPSIFLSVLVSLSVLGIFTNCVEAQSPCDEACNENIGFPACAVEPSSDLYLTNQTDPIIKNSIACICTDKLYLHEMLTCAIKECAINVTSLNEGLVSFFNICQVIGGVTLPSIADFFKEIDVATPDGIALISVTDGTATATTIPSQTATTVPYSLRETTTVNPGVSPTDTPGNAVMNGVPLGAAAVCAIAALML</sequence>
<name>A0ABR3GM76_9PEZI</name>
<evidence type="ECO:0008006" key="4">
    <source>
        <dbReference type="Google" id="ProtNLM"/>
    </source>
</evidence>
<proteinExistence type="predicted"/>
<reference evidence="2 3" key="1">
    <citation type="submission" date="2024-02" db="EMBL/GenBank/DDBJ databases">
        <title>Discinaceae phylogenomics.</title>
        <authorList>
            <person name="Dirks A.C."/>
            <person name="James T.Y."/>
        </authorList>
    </citation>
    <scope>NUCLEOTIDE SEQUENCE [LARGE SCALE GENOMIC DNA]</scope>
    <source>
        <strain evidence="2 3">ACD0624</strain>
    </source>
</reference>
<feature type="signal peptide" evidence="1">
    <location>
        <begin position="1"/>
        <end position="27"/>
    </location>
</feature>
<dbReference type="Proteomes" id="UP001447188">
    <property type="component" value="Unassembled WGS sequence"/>
</dbReference>
<keyword evidence="1" id="KW-0732">Signal</keyword>
<dbReference type="EMBL" id="JBBBZM010000040">
    <property type="protein sequence ID" value="KAL0637029.1"/>
    <property type="molecule type" value="Genomic_DNA"/>
</dbReference>
<evidence type="ECO:0000256" key="1">
    <source>
        <dbReference type="SAM" id="SignalP"/>
    </source>
</evidence>